<dbReference type="InterPro" id="IPR020846">
    <property type="entry name" value="MFS_dom"/>
</dbReference>
<dbReference type="Gene3D" id="3.100.10.10">
    <property type="match status" value="1"/>
</dbReference>
<feature type="transmembrane region" description="Helical" evidence="13">
    <location>
        <begin position="190"/>
        <end position="209"/>
    </location>
</feature>
<evidence type="ECO:0000256" key="13">
    <source>
        <dbReference type="SAM" id="Phobius"/>
    </source>
</evidence>
<evidence type="ECO:0000256" key="4">
    <source>
        <dbReference type="ARBA" id="ARBA00022448"/>
    </source>
</evidence>
<keyword evidence="9 11" id="KW-0687">Ribonucleoprotein</keyword>
<evidence type="ECO:0000256" key="7">
    <source>
        <dbReference type="ARBA" id="ARBA00022989"/>
    </source>
</evidence>
<gene>
    <name evidence="15" type="ORF">CA3LBN_003739</name>
</gene>
<feature type="transmembrane region" description="Helical" evidence="13">
    <location>
        <begin position="128"/>
        <end position="150"/>
    </location>
</feature>
<dbReference type="InterPro" id="IPR036227">
    <property type="entry name" value="Ribosomal_uL15/eL18_sf"/>
</dbReference>
<feature type="domain" description="Major facilitator superfamily (MFS) profile" evidence="14">
    <location>
        <begin position="16"/>
        <end position="473"/>
    </location>
</feature>
<feature type="transmembrane region" description="Helical" evidence="13">
    <location>
        <begin position="356"/>
        <end position="376"/>
    </location>
</feature>
<evidence type="ECO:0000259" key="14">
    <source>
        <dbReference type="PROSITE" id="PS50850"/>
    </source>
</evidence>
<evidence type="ECO:0000256" key="6">
    <source>
        <dbReference type="ARBA" id="ARBA00022980"/>
    </source>
</evidence>
<comment type="subcellular location">
    <subcellularLocation>
        <location evidence="1">Membrane</location>
        <topology evidence="1">Multi-pass membrane protein</topology>
    </subcellularLocation>
</comment>
<evidence type="ECO:0000256" key="8">
    <source>
        <dbReference type="ARBA" id="ARBA00023136"/>
    </source>
</evidence>
<keyword evidence="5 13" id="KW-0812">Transmembrane</keyword>
<feature type="transmembrane region" description="Helical" evidence="13">
    <location>
        <begin position="382"/>
        <end position="407"/>
    </location>
</feature>
<dbReference type="InterPro" id="IPR045263">
    <property type="entry name" value="GLUT"/>
</dbReference>
<evidence type="ECO:0000256" key="3">
    <source>
        <dbReference type="ARBA" id="ARBA00010992"/>
    </source>
</evidence>
<sequence length="629" mass="68637">MADKTADTLTAKLVITVATICLGSLQFGYHMSELNSPEAILTCKESVPLLTPYEDSFFGQRGFSRCIPLQPEQFGLVTSIFSIGGLLGSFYVGSIADSIGRRKTAMLHCCVYFLGSALNGLSNSYHALLAGRFIAGVGAGSALVVTSLVINEIAPPSYKGFLGSMNQVSVNVGILFTQVLALRWNNDNDWRFILFMAAAIALLNFFLVVSYMDESPMWLVNNGMSDQAFTVLHKLRGGEYGLARNEVNSWKQASGIVEDDANLLAGEEEQRPVTNSAVSLGEYMKSSEYRNSKVVATGILVLQQFCGINSIIFYGVSVLISIFPTKAVMINCLISLVNVIVTFGSAPLVDKLGRKPLLKTSVTFMGIAAALLGFGIQTTNSWFSVVGTFVYIAFFAIGLGPIPFLLVGEVTQPKAKASAQSFGVTMNWVATFAVGYLFPVLRNSWLGGGTYYIFTAMCAVSYIFVKNFVPETKGKNTYEEVWGISNQLQKHRGHVSAGKGRIGKHRKNPGGRGMAGGQHHHRTNLDKYHPGYFGKVGMRYFHKQRNHFWKPQLNLEKLWSLVEEEKREEYLKSASASSAPVIDTLAHGYGKVLGKGQLPKVPVIVKARFVSKLAEEKIRAAGGVVELIA</sequence>
<dbReference type="PANTHER" id="PTHR23503:SF8">
    <property type="entry name" value="FACILITATED GLUCOSE TRANSPORTER PROTEIN 1"/>
    <property type="match status" value="1"/>
</dbReference>
<dbReference type="InterPro" id="IPR005829">
    <property type="entry name" value="Sugar_transporter_CS"/>
</dbReference>
<dbReference type="HAMAP" id="MF_01341">
    <property type="entry name" value="Ribosomal_uL15"/>
    <property type="match status" value="1"/>
</dbReference>
<dbReference type="InterPro" id="IPR003663">
    <property type="entry name" value="Sugar/inositol_transpt"/>
</dbReference>
<evidence type="ECO:0000256" key="10">
    <source>
        <dbReference type="RuleBase" id="RU003346"/>
    </source>
</evidence>
<keyword evidence="4 10" id="KW-0813">Transport</keyword>
<dbReference type="PANTHER" id="PTHR23503">
    <property type="entry name" value="SOLUTE CARRIER FAMILY 2"/>
    <property type="match status" value="1"/>
</dbReference>
<dbReference type="SUPFAM" id="SSF52080">
    <property type="entry name" value="Ribosomal proteins L15p and L18e"/>
    <property type="match status" value="1"/>
</dbReference>
<feature type="transmembrane region" description="Helical" evidence="13">
    <location>
        <begin position="294"/>
        <end position="322"/>
    </location>
</feature>
<feature type="transmembrane region" description="Helical" evidence="13">
    <location>
        <begin position="74"/>
        <end position="93"/>
    </location>
</feature>
<keyword evidence="8 13" id="KW-0472">Membrane</keyword>
<feature type="transmembrane region" description="Helical" evidence="13">
    <location>
        <begin position="444"/>
        <end position="465"/>
    </location>
</feature>
<evidence type="ECO:0000256" key="1">
    <source>
        <dbReference type="ARBA" id="ARBA00004141"/>
    </source>
</evidence>
<comment type="similarity">
    <text evidence="3 10">Belongs to the major facilitator superfamily. Sugar transporter (TC 2.A.1.1) family.</text>
</comment>
<organism evidence="15 16">
    <name type="scientific">Candidozyma haemuli</name>
    <dbReference type="NCBI Taxonomy" id="45357"/>
    <lineage>
        <taxon>Eukaryota</taxon>
        <taxon>Fungi</taxon>
        <taxon>Dikarya</taxon>
        <taxon>Ascomycota</taxon>
        <taxon>Saccharomycotina</taxon>
        <taxon>Pichiomycetes</taxon>
        <taxon>Metschnikowiaceae</taxon>
        <taxon>Candidozyma</taxon>
    </lineage>
</organism>
<comment type="similarity">
    <text evidence="2 11">Belongs to the universal ribosomal protein uL15 family.</text>
</comment>
<feature type="transmembrane region" description="Helical" evidence="13">
    <location>
        <begin position="328"/>
        <end position="349"/>
    </location>
</feature>
<reference evidence="15 16" key="1">
    <citation type="submission" date="2021-06" db="EMBL/GenBank/DDBJ databases">
        <title>Candida outbreak in Lebanon.</title>
        <authorList>
            <person name="Finianos M."/>
        </authorList>
    </citation>
    <scope>NUCLEOTIDE SEQUENCE [LARGE SCALE GENOMIC DNA]</scope>
    <source>
        <strain evidence="15">CA3LBN</strain>
    </source>
</reference>
<evidence type="ECO:0000313" key="15">
    <source>
        <dbReference type="EMBL" id="QWU89416.1"/>
    </source>
</evidence>
<keyword evidence="7 13" id="KW-1133">Transmembrane helix</keyword>
<keyword evidence="6 11" id="KW-0689">Ribosomal protein</keyword>
<evidence type="ECO:0000256" key="12">
    <source>
        <dbReference type="SAM" id="MobiDB-lite"/>
    </source>
</evidence>
<dbReference type="Gene3D" id="1.20.1250.20">
    <property type="entry name" value="MFS general substrate transporter like domains"/>
    <property type="match status" value="1"/>
</dbReference>
<feature type="transmembrane region" description="Helical" evidence="13">
    <location>
        <begin position="9"/>
        <end position="29"/>
    </location>
</feature>
<dbReference type="PRINTS" id="PR00171">
    <property type="entry name" value="SUGRTRNSPORT"/>
</dbReference>
<dbReference type="InterPro" id="IPR030878">
    <property type="entry name" value="Ribosomal_uL15"/>
</dbReference>
<dbReference type="PROSITE" id="PS00475">
    <property type="entry name" value="RIBOSOMAL_L15"/>
    <property type="match status" value="1"/>
</dbReference>
<evidence type="ECO:0000313" key="16">
    <source>
        <dbReference type="Proteomes" id="UP000825434"/>
    </source>
</evidence>
<dbReference type="Pfam" id="PF00828">
    <property type="entry name" value="Ribosomal_L27A"/>
    <property type="match status" value="1"/>
</dbReference>
<evidence type="ECO:0000256" key="2">
    <source>
        <dbReference type="ARBA" id="ARBA00007320"/>
    </source>
</evidence>
<dbReference type="Proteomes" id="UP000825434">
    <property type="component" value="Chromosome 4"/>
</dbReference>
<dbReference type="InterPro" id="IPR005828">
    <property type="entry name" value="MFS_sugar_transport-like"/>
</dbReference>
<feature type="transmembrane region" description="Helical" evidence="13">
    <location>
        <begin position="419"/>
        <end position="438"/>
    </location>
</feature>
<name>A0ABX8I815_9ASCO</name>
<accession>A0ABX8I815</accession>
<dbReference type="InterPro" id="IPR036259">
    <property type="entry name" value="MFS_trans_sf"/>
</dbReference>
<dbReference type="NCBIfam" id="TIGR00879">
    <property type="entry name" value="SP"/>
    <property type="match status" value="1"/>
</dbReference>
<evidence type="ECO:0000256" key="11">
    <source>
        <dbReference type="RuleBase" id="RU003888"/>
    </source>
</evidence>
<dbReference type="PROSITE" id="PS50850">
    <property type="entry name" value="MFS"/>
    <property type="match status" value="1"/>
</dbReference>
<dbReference type="InterPro" id="IPR021131">
    <property type="entry name" value="Ribosomal_uL15/eL18"/>
</dbReference>
<evidence type="ECO:0000256" key="5">
    <source>
        <dbReference type="ARBA" id="ARBA00022692"/>
    </source>
</evidence>
<evidence type="ECO:0000256" key="9">
    <source>
        <dbReference type="ARBA" id="ARBA00023274"/>
    </source>
</evidence>
<dbReference type="Pfam" id="PF00083">
    <property type="entry name" value="Sugar_tr"/>
    <property type="match status" value="1"/>
</dbReference>
<dbReference type="PROSITE" id="PS00216">
    <property type="entry name" value="SUGAR_TRANSPORT_1"/>
    <property type="match status" value="1"/>
</dbReference>
<dbReference type="InterPro" id="IPR001196">
    <property type="entry name" value="Ribosomal_uL15_CS"/>
</dbReference>
<protein>
    <recommendedName>
        <fullName evidence="14">Major facilitator superfamily (MFS) profile domain-containing protein</fullName>
    </recommendedName>
</protein>
<keyword evidence="16" id="KW-1185">Reference proteome</keyword>
<dbReference type="EMBL" id="CP076664">
    <property type="protein sequence ID" value="QWU89416.1"/>
    <property type="molecule type" value="Genomic_DNA"/>
</dbReference>
<dbReference type="SUPFAM" id="SSF103473">
    <property type="entry name" value="MFS general substrate transporter"/>
    <property type="match status" value="1"/>
</dbReference>
<proteinExistence type="inferred from homology"/>
<feature type="region of interest" description="Disordered" evidence="12">
    <location>
        <begin position="495"/>
        <end position="521"/>
    </location>
</feature>